<dbReference type="PANTHER" id="PTHR30349">
    <property type="entry name" value="PHAGE INTEGRASE-RELATED"/>
    <property type="match status" value="1"/>
</dbReference>
<dbReference type="InterPro" id="IPR002104">
    <property type="entry name" value="Integrase_catalytic"/>
</dbReference>
<keyword evidence="1" id="KW-0238">DNA-binding</keyword>
<evidence type="ECO:0000256" key="1">
    <source>
        <dbReference type="ARBA" id="ARBA00023125"/>
    </source>
</evidence>
<dbReference type="CDD" id="cd01189">
    <property type="entry name" value="INT_ICEBs1_C_like"/>
    <property type="match status" value="1"/>
</dbReference>
<evidence type="ECO:0000313" key="4">
    <source>
        <dbReference type="EMBL" id="MBH0779381.1"/>
    </source>
</evidence>
<dbReference type="Gene3D" id="1.10.150.130">
    <property type="match status" value="1"/>
</dbReference>
<sequence length="460" mass="52197">MADAQRGSPLSDRSWRVGPYLDYWIVEIAPKTLRESTLVGYETTIRLYVKPLFASQSLTGLSVMGLQRIMEDQLANGMTVATAVRVKSVLMSALTNAMREDLIVRNVARLVKIGAPNRKKIRPWTAEEVRHFLEFVKDERLYPAFLILALYGVRVGEVLGLRWSDIDWDHGVLRLRQQLQAVRGKLVTGPLKTKHSKRDLPLLPPVREALVRYRATMDTLGIEAVDDLDLVFLSKKGRPVRPNYFSDTIFQRLARRAGLRRVRVHDFRHSAATLLKNLGVPDRDIQAIMGHARISTTQELYEHGDVTVQERGLSQAERLLMHESGGRISRQLSPSVDIFDVKATSVQSVNYDESCKMRRNLAFRSFQNSTNPIISHSTEIVVNFLCRDPLLAPTLLQLRTRTKTYIVGSIAVRFAVKDGQLDIPNATLWQWISLRDALAPRPRRFVDRLAIATSTARNSK</sequence>
<feature type="domain" description="Tyr recombinase" evidence="3">
    <location>
        <begin position="119"/>
        <end position="314"/>
    </location>
</feature>
<accession>A0A931IDV4</accession>
<dbReference type="InterPro" id="IPR050090">
    <property type="entry name" value="Tyrosine_recombinase_XerCD"/>
</dbReference>
<dbReference type="PANTHER" id="PTHR30349:SF91">
    <property type="entry name" value="INTA PROTEIN"/>
    <property type="match status" value="1"/>
</dbReference>
<dbReference type="PROSITE" id="PS51898">
    <property type="entry name" value="TYR_RECOMBINASE"/>
    <property type="match status" value="1"/>
</dbReference>
<dbReference type="InterPro" id="IPR013762">
    <property type="entry name" value="Integrase-like_cat_sf"/>
</dbReference>
<evidence type="ECO:0000259" key="3">
    <source>
        <dbReference type="PROSITE" id="PS51898"/>
    </source>
</evidence>
<evidence type="ECO:0000313" key="5">
    <source>
        <dbReference type="Proteomes" id="UP000655751"/>
    </source>
</evidence>
<keyword evidence="5" id="KW-1185">Reference proteome</keyword>
<dbReference type="RefSeq" id="WP_196151689.1">
    <property type="nucleotide sequence ID" value="NZ_JADMLG010000010.1"/>
</dbReference>
<dbReference type="InterPro" id="IPR010998">
    <property type="entry name" value="Integrase_recombinase_N"/>
</dbReference>
<dbReference type="SUPFAM" id="SSF56349">
    <property type="entry name" value="DNA breaking-rejoining enzymes"/>
    <property type="match status" value="1"/>
</dbReference>
<dbReference type="GO" id="GO:0006310">
    <property type="term" value="P:DNA recombination"/>
    <property type="evidence" value="ECO:0007669"/>
    <property type="project" value="UniProtKB-KW"/>
</dbReference>
<dbReference type="EMBL" id="JADMLG010000010">
    <property type="protein sequence ID" value="MBH0779381.1"/>
    <property type="molecule type" value="Genomic_DNA"/>
</dbReference>
<dbReference type="Proteomes" id="UP000655751">
    <property type="component" value="Unassembled WGS sequence"/>
</dbReference>
<protein>
    <submittedName>
        <fullName evidence="4">Site-specific integrase</fullName>
    </submittedName>
</protein>
<comment type="caution">
    <text evidence="4">The sequence shown here is derived from an EMBL/GenBank/DDBJ whole genome shotgun (WGS) entry which is preliminary data.</text>
</comment>
<dbReference type="GO" id="GO:0003677">
    <property type="term" value="F:DNA binding"/>
    <property type="evidence" value="ECO:0007669"/>
    <property type="project" value="UniProtKB-KW"/>
</dbReference>
<dbReference type="Gene3D" id="1.10.443.10">
    <property type="entry name" value="Intergrase catalytic core"/>
    <property type="match status" value="1"/>
</dbReference>
<evidence type="ECO:0000256" key="2">
    <source>
        <dbReference type="ARBA" id="ARBA00023172"/>
    </source>
</evidence>
<keyword evidence="2" id="KW-0233">DNA recombination</keyword>
<reference evidence="4" key="1">
    <citation type="submission" date="2020-11" db="EMBL/GenBank/DDBJ databases">
        <title>Nocardia NEAU-351.nov., a novel actinomycete isolated from the cow dung.</title>
        <authorList>
            <person name="Zhang X."/>
        </authorList>
    </citation>
    <scope>NUCLEOTIDE SEQUENCE</scope>
    <source>
        <strain evidence="4">NEAU-351</strain>
    </source>
</reference>
<dbReference type="AlphaFoldDB" id="A0A931IDV4"/>
<dbReference type="Pfam" id="PF00589">
    <property type="entry name" value="Phage_integrase"/>
    <property type="match status" value="1"/>
</dbReference>
<proteinExistence type="predicted"/>
<organism evidence="4 5">
    <name type="scientific">Nocardia bovistercoris</name>
    <dbReference type="NCBI Taxonomy" id="2785916"/>
    <lineage>
        <taxon>Bacteria</taxon>
        <taxon>Bacillati</taxon>
        <taxon>Actinomycetota</taxon>
        <taxon>Actinomycetes</taxon>
        <taxon>Mycobacteriales</taxon>
        <taxon>Nocardiaceae</taxon>
        <taxon>Nocardia</taxon>
    </lineage>
</organism>
<gene>
    <name evidence="4" type="ORF">IT779_24240</name>
</gene>
<name>A0A931IDV4_9NOCA</name>
<dbReference type="GO" id="GO:0015074">
    <property type="term" value="P:DNA integration"/>
    <property type="evidence" value="ECO:0007669"/>
    <property type="project" value="InterPro"/>
</dbReference>
<dbReference type="InterPro" id="IPR011010">
    <property type="entry name" value="DNA_brk_join_enz"/>
</dbReference>